<evidence type="ECO:0000313" key="2">
    <source>
        <dbReference type="EMBL" id="CDW75923.1"/>
    </source>
</evidence>
<sequence>MQNRKYKLKNNNPPPKIPEVYSVSLRDFNLSQDLDWLVDLIQSDHKMSQESQAQNWIQEFLHPQTIESFLQDPCETIMKIISEHIQRQSLPKVIESSDKMVGMIFVSKPQTGVFLLEKFYLNYVMLLYKKETLVSQMLLDFIRQDEAYRQKLKGLFSKLKTILWSFRYYLESIETSVQRDSGFTLIRNQSKCGGIGIYRVYKFVISNPMVNQRIELFKEEQELLDKKLHDGHHHYNERPVKKKIVMLKEDLEQKMNELKKSYSPKRARHNHQNNHNRSDNKSVNKSNTSINKAPSLPNLQTHRNSAALNNNHQNQSFQSIQTTKSIGFNKQLFKVWNFVPSIQERFKISLSTHKDKFDLLQKQKQMLISDTSNQFYNSLVALNTKILDSNSEDIINEQSSIKIIFAELIYLDKQKQWNGLVVSLAVNDGDVSLTLQLQIKSTRQNTFSLILKTLIQVAFPASFLNSRTRSTQQNEDEAITLKESQQAQLDSKWDQHHQLRYIKQIKSIQECK</sequence>
<proteinExistence type="predicted"/>
<evidence type="ECO:0000313" key="3">
    <source>
        <dbReference type="Proteomes" id="UP000039865"/>
    </source>
</evidence>
<reference evidence="2 3" key="1">
    <citation type="submission" date="2014-06" db="EMBL/GenBank/DDBJ databases">
        <authorList>
            <person name="Swart Estienne"/>
        </authorList>
    </citation>
    <scope>NUCLEOTIDE SEQUENCE [LARGE SCALE GENOMIC DNA]</scope>
    <source>
        <strain evidence="2 3">130c</strain>
    </source>
</reference>
<gene>
    <name evidence="2" type="primary">Contig14960.g15943</name>
    <name evidence="2" type="ORF">STYLEM_4919</name>
</gene>
<feature type="region of interest" description="Disordered" evidence="1">
    <location>
        <begin position="260"/>
        <end position="300"/>
    </location>
</feature>
<feature type="compositionally biased region" description="Polar residues" evidence="1">
    <location>
        <begin position="283"/>
        <end position="300"/>
    </location>
</feature>
<evidence type="ECO:0000256" key="1">
    <source>
        <dbReference type="SAM" id="MobiDB-lite"/>
    </source>
</evidence>
<organism evidence="2 3">
    <name type="scientific">Stylonychia lemnae</name>
    <name type="common">Ciliate</name>
    <dbReference type="NCBI Taxonomy" id="5949"/>
    <lineage>
        <taxon>Eukaryota</taxon>
        <taxon>Sar</taxon>
        <taxon>Alveolata</taxon>
        <taxon>Ciliophora</taxon>
        <taxon>Intramacronucleata</taxon>
        <taxon>Spirotrichea</taxon>
        <taxon>Stichotrichia</taxon>
        <taxon>Sporadotrichida</taxon>
        <taxon>Oxytrichidae</taxon>
        <taxon>Stylonychinae</taxon>
        <taxon>Stylonychia</taxon>
    </lineage>
</organism>
<name>A0A078A347_STYLE</name>
<dbReference type="EMBL" id="CCKQ01004765">
    <property type="protein sequence ID" value="CDW75923.1"/>
    <property type="molecule type" value="Genomic_DNA"/>
</dbReference>
<dbReference type="AlphaFoldDB" id="A0A078A347"/>
<protein>
    <submittedName>
        <fullName evidence="2">Uncharacterized protein</fullName>
    </submittedName>
</protein>
<dbReference type="InParanoid" id="A0A078A347"/>
<feature type="compositionally biased region" description="Basic residues" evidence="1">
    <location>
        <begin position="262"/>
        <end position="274"/>
    </location>
</feature>
<dbReference type="Proteomes" id="UP000039865">
    <property type="component" value="Unassembled WGS sequence"/>
</dbReference>
<keyword evidence="3" id="KW-1185">Reference proteome</keyword>
<accession>A0A078A347</accession>